<proteinExistence type="predicted"/>
<evidence type="ECO:0000313" key="2">
    <source>
        <dbReference type="EMBL" id="KAF5780095.1"/>
    </source>
</evidence>
<dbReference type="Proteomes" id="UP000215914">
    <property type="component" value="Chromosome 11"/>
</dbReference>
<evidence type="ECO:0000256" key="1">
    <source>
        <dbReference type="SAM" id="SignalP"/>
    </source>
</evidence>
<gene>
    <name evidence="3" type="ORF">HannXRQ_Chr11g0321761</name>
    <name evidence="2" type="ORF">HanXRQr2_Chr11g0468131</name>
</gene>
<protein>
    <submittedName>
        <fullName evidence="3">Uncharacterized protein</fullName>
    </submittedName>
</protein>
<feature type="chain" id="PRO_5012874471" evidence="1">
    <location>
        <begin position="24"/>
        <end position="78"/>
    </location>
</feature>
<accession>A0A251T6X6</accession>
<organism evidence="3 4">
    <name type="scientific">Helianthus annuus</name>
    <name type="common">Common sunflower</name>
    <dbReference type="NCBI Taxonomy" id="4232"/>
    <lineage>
        <taxon>Eukaryota</taxon>
        <taxon>Viridiplantae</taxon>
        <taxon>Streptophyta</taxon>
        <taxon>Embryophyta</taxon>
        <taxon>Tracheophyta</taxon>
        <taxon>Spermatophyta</taxon>
        <taxon>Magnoliopsida</taxon>
        <taxon>eudicotyledons</taxon>
        <taxon>Gunneridae</taxon>
        <taxon>Pentapetalae</taxon>
        <taxon>asterids</taxon>
        <taxon>campanulids</taxon>
        <taxon>Asterales</taxon>
        <taxon>Asteraceae</taxon>
        <taxon>Asteroideae</taxon>
        <taxon>Heliantheae alliance</taxon>
        <taxon>Heliantheae</taxon>
        <taxon>Helianthus</taxon>
    </lineage>
</organism>
<dbReference type="InParanoid" id="A0A251T6X6"/>
<keyword evidence="4" id="KW-1185">Reference proteome</keyword>
<feature type="signal peptide" evidence="1">
    <location>
        <begin position="1"/>
        <end position="23"/>
    </location>
</feature>
<name>A0A251T6X6_HELAN</name>
<dbReference type="EMBL" id="MNCJ02000326">
    <property type="protein sequence ID" value="KAF5780095.1"/>
    <property type="molecule type" value="Genomic_DNA"/>
</dbReference>
<dbReference type="EMBL" id="CM007900">
    <property type="protein sequence ID" value="OTG06664.1"/>
    <property type="molecule type" value="Genomic_DNA"/>
</dbReference>
<dbReference type="AlphaFoldDB" id="A0A251T6X6"/>
<keyword evidence="1" id="KW-0732">Signal</keyword>
<dbReference type="Gramene" id="mRNA:HanXRQr2_Chr11g0468131">
    <property type="protein sequence ID" value="mRNA:HanXRQr2_Chr11g0468131"/>
    <property type="gene ID" value="HanXRQr2_Chr11g0468131"/>
</dbReference>
<sequence length="78" mass="8764">MKFGGVTLFLLVLFTLVLISSEGRHLQSSPQSEINDPSGSMTKLIKGETRRELAGSYGCWKCWGKHGRNRRLLTIWLG</sequence>
<evidence type="ECO:0000313" key="3">
    <source>
        <dbReference type="EMBL" id="OTG06664.1"/>
    </source>
</evidence>
<reference evidence="2" key="3">
    <citation type="submission" date="2020-06" db="EMBL/GenBank/DDBJ databases">
        <title>Helianthus annuus Genome sequencing and assembly Release 2.</title>
        <authorList>
            <person name="Gouzy J."/>
            <person name="Langlade N."/>
            <person name="Munos S."/>
        </authorList>
    </citation>
    <scope>NUCLEOTIDE SEQUENCE</scope>
    <source>
        <tissue evidence="2">Leaves</tissue>
    </source>
</reference>
<evidence type="ECO:0000313" key="4">
    <source>
        <dbReference type="Proteomes" id="UP000215914"/>
    </source>
</evidence>
<reference evidence="2 4" key="1">
    <citation type="journal article" date="2017" name="Nature">
        <title>The sunflower genome provides insights into oil metabolism, flowering and Asterid evolution.</title>
        <authorList>
            <person name="Badouin H."/>
            <person name="Gouzy J."/>
            <person name="Grassa C.J."/>
            <person name="Murat F."/>
            <person name="Staton S.E."/>
            <person name="Cottret L."/>
            <person name="Lelandais-Briere C."/>
            <person name="Owens G.L."/>
            <person name="Carrere S."/>
            <person name="Mayjonade B."/>
            <person name="Legrand L."/>
            <person name="Gill N."/>
            <person name="Kane N.C."/>
            <person name="Bowers J.E."/>
            <person name="Hubner S."/>
            <person name="Bellec A."/>
            <person name="Berard A."/>
            <person name="Berges H."/>
            <person name="Blanchet N."/>
            <person name="Boniface M.C."/>
            <person name="Brunel D."/>
            <person name="Catrice O."/>
            <person name="Chaidir N."/>
            <person name="Claudel C."/>
            <person name="Donnadieu C."/>
            <person name="Faraut T."/>
            <person name="Fievet G."/>
            <person name="Helmstetter N."/>
            <person name="King M."/>
            <person name="Knapp S.J."/>
            <person name="Lai Z."/>
            <person name="Le Paslier M.C."/>
            <person name="Lippi Y."/>
            <person name="Lorenzon L."/>
            <person name="Mandel J.R."/>
            <person name="Marage G."/>
            <person name="Marchand G."/>
            <person name="Marquand E."/>
            <person name="Bret-Mestries E."/>
            <person name="Morien E."/>
            <person name="Nambeesan S."/>
            <person name="Nguyen T."/>
            <person name="Pegot-Espagnet P."/>
            <person name="Pouilly N."/>
            <person name="Raftis F."/>
            <person name="Sallet E."/>
            <person name="Schiex T."/>
            <person name="Thomas J."/>
            <person name="Vandecasteele C."/>
            <person name="Vares D."/>
            <person name="Vear F."/>
            <person name="Vautrin S."/>
            <person name="Crespi M."/>
            <person name="Mangin B."/>
            <person name="Burke J.M."/>
            <person name="Salse J."/>
            <person name="Munos S."/>
            <person name="Vincourt P."/>
            <person name="Rieseberg L.H."/>
            <person name="Langlade N.B."/>
        </authorList>
    </citation>
    <scope>NUCLEOTIDE SEQUENCE [LARGE SCALE GENOMIC DNA]</scope>
    <source>
        <strain evidence="4">cv. SF193</strain>
        <tissue evidence="2">Leaves</tissue>
    </source>
</reference>
<reference evidence="3" key="2">
    <citation type="submission" date="2017-02" db="EMBL/GenBank/DDBJ databases">
        <title>Sunflower complete genome.</title>
        <authorList>
            <person name="Langlade N."/>
            <person name="Munos S."/>
        </authorList>
    </citation>
    <scope>NUCLEOTIDE SEQUENCE [LARGE SCALE GENOMIC DNA]</scope>
    <source>
        <tissue evidence="3">Leaves</tissue>
    </source>
</reference>